<proteinExistence type="predicted"/>
<dbReference type="EMBL" id="BGZK01001312">
    <property type="protein sequence ID" value="GBP76978.1"/>
    <property type="molecule type" value="Genomic_DNA"/>
</dbReference>
<evidence type="ECO:0000313" key="2">
    <source>
        <dbReference type="Proteomes" id="UP000299102"/>
    </source>
</evidence>
<dbReference type="Proteomes" id="UP000299102">
    <property type="component" value="Unassembled WGS sequence"/>
</dbReference>
<organism evidence="1 2">
    <name type="scientific">Eumeta variegata</name>
    <name type="common">Bagworm moth</name>
    <name type="synonym">Eumeta japonica</name>
    <dbReference type="NCBI Taxonomy" id="151549"/>
    <lineage>
        <taxon>Eukaryota</taxon>
        <taxon>Metazoa</taxon>
        <taxon>Ecdysozoa</taxon>
        <taxon>Arthropoda</taxon>
        <taxon>Hexapoda</taxon>
        <taxon>Insecta</taxon>
        <taxon>Pterygota</taxon>
        <taxon>Neoptera</taxon>
        <taxon>Endopterygota</taxon>
        <taxon>Lepidoptera</taxon>
        <taxon>Glossata</taxon>
        <taxon>Ditrysia</taxon>
        <taxon>Tineoidea</taxon>
        <taxon>Psychidae</taxon>
        <taxon>Oiketicinae</taxon>
        <taxon>Eumeta</taxon>
    </lineage>
</organism>
<protein>
    <submittedName>
        <fullName evidence="1">Uncharacterized protein</fullName>
    </submittedName>
</protein>
<reference evidence="1 2" key="1">
    <citation type="journal article" date="2019" name="Commun. Biol.">
        <title>The bagworm genome reveals a unique fibroin gene that provides high tensile strength.</title>
        <authorList>
            <person name="Kono N."/>
            <person name="Nakamura H."/>
            <person name="Ohtoshi R."/>
            <person name="Tomita M."/>
            <person name="Numata K."/>
            <person name="Arakawa K."/>
        </authorList>
    </citation>
    <scope>NUCLEOTIDE SEQUENCE [LARGE SCALE GENOMIC DNA]</scope>
</reference>
<sequence>MSRLIINKIFIRGHDLLKRCMDVEAQGSADREALGGPRRPHPELSMQMRYMQIASQLASELAAIEDAASRCEFEFRVILSCCMKEKRFLIKIRLDLNSDPIEDRVDDRD</sequence>
<evidence type="ECO:0000313" key="1">
    <source>
        <dbReference type="EMBL" id="GBP76978.1"/>
    </source>
</evidence>
<keyword evidence="2" id="KW-1185">Reference proteome</keyword>
<gene>
    <name evidence="1" type="ORF">EVAR_63325_1</name>
</gene>
<name>A0A4C1YLG1_EUMVA</name>
<dbReference type="AlphaFoldDB" id="A0A4C1YLG1"/>
<accession>A0A4C1YLG1</accession>
<comment type="caution">
    <text evidence="1">The sequence shown here is derived from an EMBL/GenBank/DDBJ whole genome shotgun (WGS) entry which is preliminary data.</text>
</comment>